<dbReference type="Proteomes" id="UP000306393">
    <property type="component" value="Unassembled WGS sequence"/>
</dbReference>
<dbReference type="InterPro" id="IPR052511">
    <property type="entry name" value="ATP-dep_Helicase"/>
</dbReference>
<dbReference type="Pfam" id="PF00271">
    <property type="entry name" value="Helicase_C"/>
    <property type="match status" value="1"/>
</dbReference>
<dbReference type="SMART" id="SM00490">
    <property type="entry name" value="HELICc"/>
    <property type="match status" value="1"/>
</dbReference>
<protein>
    <submittedName>
        <fullName evidence="5">DEAD/DEAH box helicase</fullName>
    </submittedName>
</protein>
<dbReference type="PANTHER" id="PTHR47962">
    <property type="entry name" value="ATP-DEPENDENT HELICASE LHR-RELATED-RELATED"/>
    <property type="match status" value="1"/>
</dbReference>
<keyword evidence="5" id="KW-0347">Helicase</keyword>
<evidence type="ECO:0000256" key="1">
    <source>
        <dbReference type="ARBA" id="ARBA00022741"/>
    </source>
</evidence>
<reference evidence="5 6" key="1">
    <citation type="journal article" date="2019" name="Sci. Rep.">
        <title>Differences in resource use lead to coexistence of seed-transmitted microbial populations.</title>
        <authorList>
            <person name="Torres-Cortes G."/>
            <person name="Garcia B.J."/>
            <person name="Compant S."/>
            <person name="Rezki S."/>
            <person name="Jones P."/>
            <person name="Preveaux A."/>
            <person name="Briand M."/>
            <person name="Roulet A."/>
            <person name="Bouchez O."/>
            <person name="Jacobson D."/>
            <person name="Barret M."/>
        </authorList>
    </citation>
    <scope>NUCLEOTIDE SEQUENCE [LARGE SCALE GENOMIC DNA]</scope>
    <source>
        <strain evidence="5 6">CFBP13511</strain>
    </source>
</reference>
<keyword evidence="5" id="KW-0378">Hydrolase</keyword>
<dbReference type="AlphaFoldDB" id="A0A4U3EQW2"/>
<keyword evidence="2" id="KW-0067">ATP-binding</keyword>
<evidence type="ECO:0000256" key="2">
    <source>
        <dbReference type="ARBA" id="ARBA00022840"/>
    </source>
</evidence>
<dbReference type="GO" id="GO:0016887">
    <property type="term" value="F:ATP hydrolysis activity"/>
    <property type="evidence" value="ECO:0007669"/>
    <property type="project" value="TreeGrafter"/>
</dbReference>
<dbReference type="Gene3D" id="3.40.50.300">
    <property type="entry name" value="P-loop containing nucleotide triphosphate hydrolases"/>
    <property type="match status" value="2"/>
</dbReference>
<dbReference type="PROSITE" id="PS51192">
    <property type="entry name" value="HELICASE_ATP_BIND_1"/>
    <property type="match status" value="1"/>
</dbReference>
<evidence type="ECO:0000259" key="4">
    <source>
        <dbReference type="PROSITE" id="PS51194"/>
    </source>
</evidence>
<evidence type="ECO:0000313" key="6">
    <source>
        <dbReference type="Proteomes" id="UP000306393"/>
    </source>
</evidence>
<gene>
    <name evidence="5" type="ORF">EpCFBP13511_23570</name>
</gene>
<dbReference type="InterPro" id="IPR027417">
    <property type="entry name" value="P-loop_NTPase"/>
</dbReference>
<dbReference type="GO" id="GO:0005524">
    <property type="term" value="F:ATP binding"/>
    <property type="evidence" value="ECO:0007669"/>
    <property type="project" value="UniProtKB-KW"/>
</dbReference>
<keyword evidence="1" id="KW-0547">Nucleotide-binding</keyword>
<dbReference type="InterPro" id="IPR001650">
    <property type="entry name" value="Helicase_C-like"/>
</dbReference>
<proteinExistence type="predicted"/>
<evidence type="ECO:0000313" key="5">
    <source>
        <dbReference type="EMBL" id="TKJ82873.1"/>
    </source>
</evidence>
<dbReference type="InterPro" id="IPR014001">
    <property type="entry name" value="Helicase_ATP-bd"/>
</dbReference>
<comment type="caution">
    <text evidence="5">The sequence shown here is derived from an EMBL/GenBank/DDBJ whole genome shotgun (WGS) entry which is preliminary data.</text>
</comment>
<feature type="domain" description="Helicase ATP-binding" evidence="3">
    <location>
        <begin position="33"/>
        <end position="214"/>
    </location>
</feature>
<dbReference type="PROSITE" id="PS51194">
    <property type="entry name" value="HELICASE_CTER"/>
    <property type="match status" value="1"/>
</dbReference>
<dbReference type="InterPro" id="IPR011545">
    <property type="entry name" value="DEAD/DEAH_box_helicase_dom"/>
</dbReference>
<feature type="domain" description="Helicase C-terminal" evidence="4">
    <location>
        <begin position="229"/>
        <end position="404"/>
    </location>
</feature>
<sequence>MSSAYDSLDLRVRKWVYKQGWSALRPLQESAIPAVLARDRDVLISAGTAAGKTEAFFLPACSAIAGITSGFGIVYISPLKALINDQYRRLESLGETLDMPVTPWHGDVPQSKKNKIRTNPSGILLITPESLESLLMNSSGWLKQAFSPVAYIVIDEFHAFIGSERGMQLLSLLNRIDHVLGRHASPVPRVALSATLGELDKVPELLRPDKRLPCETVTDSNSSSTLQVQVKGYLEPVTKKGEEPQRSSEERVCADIFRLCRGDSHLVFANSRKRTESIAATLSDMCEENVVPNEFFPHHGSLSRELRETLEARLQQGNLPTTAICTMTLELGIDIGKVQSVIQVTPPHSVSSLRQRMGRSGRRDSPSVLRMLISEQELTATSSIVDHLRLQLVQSMAMIRLMISKRWFEPADTRQMHYSTLLHQILAITAQWGGVRADQLWTQLCQTGPFRNIDVNDFKSLLKHMGANSLLTQLASGEMVIGAEGEKLTNHYTFYAVFNTPEEFRIVTGNRTLGTVPVDTPLLPDQHIIFGGRRWKVTQIEVEKKVIYVEATKGGQPPQFSGGGMSVHDVVRQEMLAIYKENDYRIAIGSKRVDYADATARSLFAEGCDSFKRFNLQNSHFISDGQHSYVLPWMGDKVVNTITALLMRSSFKASSFAGVIEIEHASLSSVQHALKEMQLSGLPSASELAADVPEKYLDKYDDYLPESLLTKGYGAKAYDIEGTQIWLQKNML</sequence>
<dbReference type="PANTHER" id="PTHR47962:SF5">
    <property type="entry name" value="ATP-DEPENDENT HELICASE LHR-RELATED"/>
    <property type="match status" value="1"/>
</dbReference>
<dbReference type="Pfam" id="PF00270">
    <property type="entry name" value="DEAD"/>
    <property type="match status" value="1"/>
</dbReference>
<dbReference type="RefSeq" id="WP_137270207.1">
    <property type="nucleotide sequence ID" value="NZ_QGAC01000046.1"/>
</dbReference>
<dbReference type="EMBL" id="QGAC01000046">
    <property type="protein sequence ID" value="TKJ82873.1"/>
    <property type="molecule type" value="Genomic_DNA"/>
</dbReference>
<dbReference type="CDD" id="cd18796">
    <property type="entry name" value="SF2_C_LHR"/>
    <property type="match status" value="1"/>
</dbReference>
<dbReference type="SMART" id="SM00487">
    <property type="entry name" value="DEXDc"/>
    <property type="match status" value="1"/>
</dbReference>
<dbReference type="SUPFAM" id="SSF52540">
    <property type="entry name" value="P-loop containing nucleoside triphosphate hydrolases"/>
    <property type="match status" value="1"/>
</dbReference>
<evidence type="ECO:0000259" key="3">
    <source>
        <dbReference type="PROSITE" id="PS51192"/>
    </source>
</evidence>
<dbReference type="GO" id="GO:0004386">
    <property type="term" value="F:helicase activity"/>
    <property type="evidence" value="ECO:0007669"/>
    <property type="project" value="UniProtKB-KW"/>
</dbReference>
<organism evidence="5 6">
    <name type="scientific">Erwinia persicina</name>
    <dbReference type="NCBI Taxonomy" id="55211"/>
    <lineage>
        <taxon>Bacteria</taxon>
        <taxon>Pseudomonadati</taxon>
        <taxon>Pseudomonadota</taxon>
        <taxon>Gammaproteobacteria</taxon>
        <taxon>Enterobacterales</taxon>
        <taxon>Erwiniaceae</taxon>
        <taxon>Erwinia</taxon>
    </lineage>
</organism>
<accession>A0A4U3EQW2</accession>
<dbReference type="GO" id="GO:0003677">
    <property type="term" value="F:DNA binding"/>
    <property type="evidence" value="ECO:0007669"/>
    <property type="project" value="TreeGrafter"/>
</dbReference>
<dbReference type="CDD" id="cd17922">
    <property type="entry name" value="DEXHc_LHR-like"/>
    <property type="match status" value="1"/>
</dbReference>
<dbReference type="OrthoDB" id="9815222at2"/>
<name>A0A4U3EQW2_9GAMM</name>